<dbReference type="Gene3D" id="2.70.98.10">
    <property type="match status" value="2"/>
</dbReference>
<comment type="similarity">
    <text evidence="2">Belongs to the glucose-6-phosphate 1-epimerase family.</text>
</comment>
<evidence type="ECO:0000256" key="3">
    <source>
        <dbReference type="ARBA" id="ARBA00012083"/>
    </source>
</evidence>
<dbReference type="InterPro" id="IPR025532">
    <property type="entry name" value="G6P_1-epimerase"/>
</dbReference>
<dbReference type="SUPFAM" id="SSF74650">
    <property type="entry name" value="Galactose mutarotase-like"/>
    <property type="match status" value="1"/>
</dbReference>
<evidence type="ECO:0000256" key="6">
    <source>
        <dbReference type="SAM" id="Phobius"/>
    </source>
</evidence>
<dbReference type="GO" id="GO:0030246">
    <property type="term" value="F:carbohydrate binding"/>
    <property type="evidence" value="ECO:0007669"/>
    <property type="project" value="InterPro"/>
</dbReference>
<dbReference type="AlphaFoldDB" id="A0A4S4CZF5"/>
<evidence type="ECO:0000313" key="8">
    <source>
        <dbReference type="Proteomes" id="UP000306102"/>
    </source>
</evidence>
<dbReference type="PANTHER" id="PTHR11122">
    <property type="entry name" value="APOSPORY-ASSOCIATED PROTEIN C-RELATED"/>
    <property type="match status" value="1"/>
</dbReference>
<keyword evidence="4" id="KW-0413">Isomerase</keyword>
<keyword evidence="6" id="KW-0472">Membrane</keyword>
<gene>
    <name evidence="7" type="ORF">TEA_025342</name>
</gene>
<feature type="transmembrane region" description="Helical" evidence="6">
    <location>
        <begin position="62"/>
        <end position="80"/>
    </location>
</feature>
<dbReference type="STRING" id="542762.A0A4S4CZF5"/>
<dbReference type="EC" id="5.1.3.15" evidence="3"/>
<evidence type="ECO:0000256" key="1">
    <source>
        <dbReference type="ARBA" id="ARBA00001096"/>
    </source>
</evidence>
<keyword evidence="6" id="KW-1133">Transmembrane helix</keyword>
<keyword evidence="8" id="KW-1185">Reference proteome</keyword>
<feature type="compositionally biased region" description="Acidic residues" evidence="5">
    <location>
        <begin position="14"/>
        <end position="28"/>
    </location>
</feature>
<comment type="catalytic activity">
    <reaction evidence="1">
        <text>alpha-D-glucose 6-phosphate = beta-D-glucose 6-phosphate</text>
        <dbReference type="Rhea" id="RHEA:16249"/>
        <dbReference type="ChEBI" id="CHEBI:58225"/>
        <dbReference type="ChEBI" id="CHEBI:58247"/>
        <dbReference type="EC" id="5.1.3.15"/>
    </reaction>
</comment>
<proteinExistence type="inferred from homology"/>
<dbReference type="Proteomes" id="UP000306102">
    <property type="component" value="Unassembled WGS sequence"/>
</dbReference>
<dbReference type="EMBL" id="SDRB02013787">
    <property type="protein sequence ID" value="THF94115.1"/>
    <property type="molecule type" value="Genomic_DNA"/>
</dbReference>
<dbReference type="InterPro" id="IPR014718">
    <property type="entry name" value="GH-type_carb-bd"/>
</dbReference>
<dbReference type="CDD" id="cd09020">
    <property type="entry name" value="D-hex-6-P-epi_like"/>
    <property type="match status" value="1"/>
</dbReference>
<dbReference type="Pfam" id="PF01263">
    <property type="entry name" value="Aldose_epim"/>
    <property type="match status" value="1"/>
</dbReference>
<dbReference type="InterPro" id="IPR011013">
    <property type="entry name" value="Gal_mutarotase_sf_dom"/>
</dbReference>
<name>A0A4S4CZF5_CAMSN</name>
<dbReference type="PANTHER" id="PTHR11122:SF10">
    <property type="entry name" value="GLUCOSE-6-PHOSPHATE 1-EPIMERASE"/>
    <property type="match status" value="1"/>
</dbReference>
<feature type="transmembrane region" description="Helical" evidence="6">
    <location>
        <begin position="34"/>
        <end position="56"/>
    </location>
</feature>
<dbReference type="GO" id="GO:0005737">
    <property type="term" value="C:cytoplasm"/>
    <property type="evidence" value="ECO:0007669"/>
    <property type="project" value="TreeGrafter"/>
</dbReference>
<dbReference type="GO" id="GO:0047938">
    <property type="term" value="F:glucose-6-phosphate 1-epimerase activity"/>
    <property type="evidence" value="ECO:0007669"/>
    <property type="project" value="UniProtKB-EC"/>
</dbReference>
<keyword evidence="6" id="KW-0812">Transmembrane</keyword>
<evidence type="ECO:0000256" key="4">
    <source>
        <dbReference type="ARBA" id="ARBA00023235"/>
    </source>
</evidence>
<sequence>MEVAGDGGEKPEMEEVAGDGEERDAGDGEEEGNWLIAVLSILIAVLSLDLLCLHAGDGGEEGNWLMAVLSILIAVLSLDLDRRAPMIVPIRRLNRKIKEPMSVTRAFRGMPSSLLLSSKLTLFSIITVFHSFEFLEDSPKVEAVLTHLLPPHRHITGGRHITGDRHVTGMFLKMGHYAAIWDHKAAIEVTKDWNGIDQVVLRNPRGASVSLHGGQVTSWRNDRGEELLFTSSKAIFKPPKAMRGGIPICFPQFGNCGSLEQHGFARNKIWSIDENPPPLHPNDSLGKSFVDLLLKPSDEDLKCWPRCFEFRLRVSLAADGKLTLISRIRNINGKPFHFSFAYHTYLSVSDISEVRIEGLETLDYLDNLCQRKRFTEQGDAITFESEKKAKAMLDFGDDEYKQMLCVDGAIIEKPITLKPGEEWTGRLELGVVPSSFCDEG</sequence>
<dbReference type="GO" id="GO:0005975">
    <property type="term" value="P:carbohydrate metabolic process"/>
    <property type="evidence" value="ECO:0007669"/>
    <property type="project" value="InterPro"/>
</dbReference>
<organism evidence="7 8">
    <name type="scientific">Camellia sinensis var. sinensis</name>
    <name type="common">China tea</name>
    <dbReference type="NCBI Taxonomy" id="542762"/>
    <lineage>
        <taxon>Eukaryota</taxon>
        <taxon>Viridiplantae</taxon>
        <taxon>Streptophyta</taxon>
        <taxon>Embryophyta</taxon>
        <taxon>Tracheophyta</taxon>
        <taxon>Spermatophyta</taxon>
        <taxon>Magnoliopsida</taxon>
        <taxon>eudicotyledons</taxon>
        <taxon>Gunneridae</taxon>
        <taxon>Pentapetalae</taxon>
        <taxon>asterids</taxon>
        <taxon>Ericales</taxon>
        <taxon>Theaceae</taxon>
        <taxon>Camellia</taxon>
    </lineage>
</organism>
<feature type="region of interest" description="Disordered" evidence="5">
    <location>
        <begin position="1"/>
        <end position="28"/>
    </location>
</feature>
<accession>A0A4S4CZF5</accession>
<comment type="caution">
    <text evidence="7">The sequence shown here is derived from an EMBL/GenBank/DDBJ whole genome shotgun (WGS) entry which is preliminary data.</text>
</comment>
<reference evidence="7 8" key="1">
    <citation type="journal article" date="2018" name="Proc. Natl. Acad. Sci. U.S.A.">
        <title>Draft genome sequence of Camellia sinensis var. sinensis provides insights into the evolution of the tea genome and tea quality.</title>
        <authorList>
            <person name="Wei C."/>
            <person name="Yang H."/>
            <person name="Wang S."/>
            <person name="Zhao J."/>
            <person name="Liu C."/>
            <person name="Gao L."/>
            <person name="Xia E."/>
            <person name="Lu Y."/>
            <person name="Tai Y."/>
            <person name="She G."/>
            <person name="Sun J."/>
            <person name="Cao H."/>
            <person name="Tong W."/>
            <person name="Gao Q."/>
            <person name="Li Y."/>
            <person name="Deng W."/>
            <person name="Jiang X."/>
            <person name="Wang W."/>
            <person name="Chen Q."/>
            <person name="Zhang S."/>
            <person name="Li H."/>
            <person name="Wu J."/>
            <person name="Wang P."/>
            <person name="Li P."/>
            <person name="Shi C."/>
            <person name="Zheng F."/>
            <person name="Jian J."/>
            <person name="Huang B."/>
            <person name="Shan D."/>
            <person name="Shi M."/>
            <person name="Fang C."/>
            <person name="Yue Y."/>
            <person name="Li F."/>
            <person name="Li D."/>
            <person name="Wei S."/>
            <person name="Han B."/>
            <person name="Jiang C."/>
            <person name="Yin Y."/>
            <person name="Xia T."/>
            <person name="Zhang Z."/>
            <person name="Bennetzen J.L."/>
            <person name="Zhao S."/>
            <person name="Wan X."/>
        </authorList>
    </citation>
    <scope>NUCLEOTIDE SEQUENCE [LARGE SCALE GENOMIC DNA]</scope>
    <source>
        <strain evidence="8">cv. Shuchazao</strain>
        <tissue evidence="7">Leaf</tissue>
    </source>
</reference>
<evidence type="ECO:0000256" key="2">
    <source>
        <dbReference type="ARBA" id="ARBA00005866"/>
    </source>
</evidence>
<protein>
    <recommendedName>
        <fullName evidence="3">glucose-6-phosphate 1-epimerase</fullName>
        <ecNumber evidence="3">5.1.3.15</ecNumber>
    </recommendedName>
</protein>
<evidence type="ECO:0000256" key="5">
    <source>
        <dbReference type="SAM" id="MobiDB-lite"/>
    </source>
</evidence>
<dbReference type="InterPro" id="IPR008183">
    <property type="entry name" value="Aldose_1/G6P_1-epimerase"/>
</dbReference>
<evidence type="ECO:0000313" key="7">
    <source>
        <dbReference type="EMBL" id="THF94115.1"/>
    </source>
</evidence>